<keyword evidence="8" id="KW-0625">Polysaccharide transport</keyword>
<keyword evidence="5 17" id="KW-0762">Sugar transport</keyword>
<keyword evidence="13" id="KW-0998">Cell outer membrane</keyword>
<evidence type="ECO:0000256" key="11">
    <source>
        <dbReference type="ARBA" id="ARBA00023136"/>
    </source>
</evidence>
<comment type="caution">
    <text evidence="17">The sequence shown here is derived from an EMBL/GenBank/DDBJ whole genome shotgun (WGS) entry which is preliminary data.</text>
</comment>
<dbReference type="GO" id="GO:0015288">
    <property type="term" value="F:porin activity"/>
    <property type="evidence" value="ECO:0007669"/>
    <property type="project" value="UniProtKB-KW"/>
</dbReference>
<organism evidence="17 18">
    <name type="scientific">Neolewinella marina</name>
    <dbReference type="NCBI Taxonomy" id="438751"/>
    <lineage>
        <taxon>Bacteria</taxon>
        <taxon>Pseudomonadati</taxon>
        <taxon>Bacteroidota</taxon>
        <taxon>Saprospiria</taxon>
        <taxon>Saprospirales</taxon>
        <taxon>Lewinellaceae</taxon>
        <taxon>Neolewinella</taxon>
    </lineage>
</organism>
<dbReference type="PANTHER" id="PTHR33619:SF3">
    <property type="entry name" value="POLYSACCHARIDE EXPORT PROTEIN GFCE-RELATED"/>
    <property type="match status" value="1"/>
</dbReference>
<gene>
    <name evidence="17" type="ORF">CGL56_15440</name>
</gene>
<accession>A0A2G0CC96</accession>
<dbReference type="InterPro" id="IPR049712">
    <property type="entry name" value="Poly_export"/>
</dbReference>
<dbReference type="GO" id="GO:0046930">
    <property type="term" value="C:pore complex"/>
    <property type="evidence" value="ECO:0007669"/>
    <property type="project" value="UniProtKB-KW"/>
</dbReference>
<keyword evidence="10" id="KW-0626">Porin</keyword>
<dbReference type="AlphaFoldDB" id="A0A2G0CC96"/>
<dbReference type="InterPro" id="IPR003715">
    <property type="entry name" value="Poly_export_N"/>
</dbReference>
<evidence type="ECO:0000256" key="5">
    <source>
        <dbReference type="ARBA" id="ARBA00022597"/>
    </source>
</evidence>
<evidence type="ECO:0000256" key="4">
    <source>
        <dbReference type="ARBA" id="ARBA00022452"/>
    </source>
</evidence>
<dbReference type="GO" id="GO:0009279">
    <property type="term" value="C:cell outer membrane"/>
    <property type="evidence" value="ECO:0007669"/>
    <property type="project" value="UniProtKB-SubCell"/>
</dbReference>
<evidence type="ECO:0000313" key="17">
    <source>
        <dbReference type="EMBL" id="PHK97591.1"/>
    </source>
</evidence>
<keyword evidence="18" id="KW-1185">Reference proteome</keyword>
<dbReference type="EMBL" id="PDLO01000008">
    <property type="protein sequence ID" value="PHK97591.1"/>
    <property type="molecule type" value="Genomic_DNA"/>
</dbReference>
<keyword evidence="14" id="KW-0449">Lipoprotein</keyword>
<keyword evidence="9" id="KW-0406">Ion transport</keyword>
<evidence type="ECO:0000256" key="12">
    <source>
        <dbReference type="ARBA" id="ARBA00023139"/>
    </source>
</evidence>
<keyword evidence="3" id="KW-0813">Transport</keyword>
<name>A0A2G0CC96_9BACT</name>
<evidence type="ECO:0000256" key="14">
    <source>
        <dbReference type="ARBA" id="ARBA00023288"/>
    </source>
</evidence>
<dbReference type="Pfam" id="PF02563">
    <property type="entry name" value="Poly_export"/>
    <property type="match status" value="1"/>
</dbReference>
<keyword evidence="4" id="KW-1134">Transmembrane beta strand</keyword>
<dbReference type="GO" id="GO:0015159">
    <property type="term" value="F:polysaccharide transmembrane transporter activity"/>
    <property type="evidence" value="ECO:0007669"/>
    <property type="project" value="InterPro"/>
</dbReference>
<dbReference type="GO" id="GO:0006811">
    <property type="term" value="P:monoatomic ion transport"/>
    <property type="evidence" value="ECO:0007669"/>
    <property type="project" value="UniProtKB-KW"/>
</dbReference>
<reference evidence="17 18" key="1">
    <citation type="submission" date="2017-10" db="EMBL/GenBank/DDBJ databases">
        <title>The draft genome sequence of Lewinella marina KCTC 32374.</title>
        <authorList>
            <person name="Wang K."/>
        </authorList>
    </citation>
    <scope>NUCLEOTIDE SEQUENCE [LARGE SCALE GENOMIC DNA]</scope>
    <source>
        <strain evidence="17 18">MKG-38</strain>
    </source>
</reference>
<sequence length="250" mass="27544">MASSCVSHEELVSFQSLRADSLQQTTIEGYTNPEIQPEDLLRITVNSINPEAAAPFNIDPVDGGQRQSGNGQNAQQLELFSGYLVDVNGNIEFPILGTISVAGMTLEEVKGKLTEMLDPYLKTPVVNIRYLNLKVTVLGEVLQPGTVQITNKRVTLLEAIGRAGDLTQYANRANVLVIREERGLRTYTRLNLQRGDIFESPYYYLQQNDVIYVEPLPARVATVSDPAQRFVSYGTAALSLVSIIIAIATR</sequence>
<evidence type="ECO:0000256" key="2">
    <source>
        <dbReference type="ARBA" id="ARBA00009450"/>
    </source>
</evidence>
<evidence type="ECO:0000256" key="1">
    <source>
        <dbReference type="ARBA" id="ARBA00004571"/>
    </source>
</evidence>
<evidence type="ECO:0000259" key="15">
    <source>
        <dbReference type="Pfam" id="PF02563"/>
    </source>
</evidence>
<proteinExistence type="inferred from homology"/>
<keyword evidence="7" id="KW-0732">Signal</keyword>
<evidence type="ECO:0000259" key="16">
    <source>
        <dbReference type="Pfam" id="PF22461"/>
    </source>
</evidence>
<evidence type="ECO:0000256" key="8">
    <source>
        <dbReference type="ARBA" id="ARBA00023047"/>
    </source>
</evidence>
<dbReference type="InterPro" id="IPR054765">
    <property type="entry name" value="SLBB_dom"/>
</dbReference>
<evidence type="ECO:0000313" key="18">
    <source>
        <dbReference type="Proteomes" id="UP000226437"/>
    </source>
</evidence>
<keyword evidence="6" id="KW-0812">Transmembrane</keyword>
<dbReference type="PANTHER" id="PTHR33619">
    <property type="entry name" value="POLYSACCHARIDE EXPORT PROTEIN GFCE-RELATED"/>
    <property type="match status" value="1"/>
</dbReference>
<dbReference type="OrthoDB" id="662756at2"/>
<evidence type="ECO:0000256" key="6">
    <source>
        <dbReference type="ARBA" id="ARBA00022692"/>
    </source>
</evidence>
<dbReference type="Gene3D" id="3.10.560.10">
    <property type="entry name" value="Outer membrane lipoprotein wza domain like"/>
    <property type="match status" value="1"/>
</dbReference>
<dbReference type="Pfam" id="PF22461">
    <property type="entry name" value="SLBB_2"/>
    <property type="match status" value="1"/>
</dbReference>
<dbReference type="Proteomes" id="UP000226437">
    <property type="component" value="Unassembled WGS sequence"/>
</dbReference>
<feature type="domain" description="SLBB" evidence="16">
    <location>
        <begin position="134"/>
        <end position="213"/>
    </location>
</feature>
<evidence type="ECO:0000256" key="9">
    <source>
        <dbReference type="ARBA" id="ARBA00023065"/>
    </source>
</evidence>
<feature type="domain" description="Polysaccharide export protein N-terminal" evidence="15">
    <location>
        <begin position="34"/>
        <end position="129"/>
    </location>
</feature>
<comment type="similarity">
    <text evidence="2">Belongs to the BexD/CtrA/VexA family.</text>
</comment>
<protein>
    <submittedName>
        <fullName evidence="17">Sugar transporter</fullName>
    </submittedName>
</protein>
<evidence type="ECO:0000256" key="13">
    <source>
        <dbReference type="ARBA" id="ARBA00023237"/>
    </source>
</evidence>
<evidence type="ECO:0000256" key="3">
    <source>
        <dbReference type="ARBA" id="ARBA00022448"/>
    </source>
</evidence>
<keyword evidence="12" id="KW-0564">Palmitate</keyword>
<evidence type="ECO:0000256" key="10">
    <source>
        <dbReference type="ARBA" id="ARBA00023114"/>
    </source>
</evidence>
<evidence type="ECO:0000256" key="7">
    <source>
        <dbReference type="ARBA" id="ARBA00022729"/>
    </source>
</evidence>
<comment type="subcellular location">
    <subcellularLocation>
        <location evidence="1">Cell outer membrane</location>
        <topology evidence="1">Multi-pass membrane protein</topology>
    </subcellularLocation>
</comment>
<keyword evidence="11" id="KW-0472">Membrane</keyword>